<keyword evidence="3" id="KW-1185">Reference proteome</keyword>
<organism evidence="2 3">
    <name type="scientific">Saccharicrinis carchari</name>
    <dbReference type="NCBI Taxonomy" id="1168039"/>
    <lineage>
        <taxon>Bacteria</taxon>
        <taxon>Pseudomonadati</taxon>
        <taxon>Bacteroidota</taxon>
        <taxon>Bacteroidia</taxon>
        <taxon>Marinilabiliales</taxon>
        <taxon>Marinilabiliaceae</taxon>
        <taxon>Saccharicrinis</taxon>
    </lineage>
</organism>
<reference evidence="2 3" key="1">
    <citation type="submission" date="2017-05" db="EMBL/GenBank/DDBJ databases">
        <authorList>
            <person name="Varghese N."/>
            <person name="Submissions S."/>
        </authorList>
    </citation>
    <scope>NUCLEOTIDE SEQUENCE [LARGE SCALE GENOMIC DNA]</scope>
    <source>
        <strain evidence="2 3">DSM 27040</strain>
    </source>
</reference>
<evidence type="ECO:0000256" key="1">
    <source>
        <dbReference type="SAM" id="SignalP"/>
    </source>
</evidence>
<dbReference type="EMBL" id="FXTB01000008">
    <property type="protein sequence ID" value="SMO81061.1"/>
    <property type="molecule type" value="Genomic_DNA"/>
</dbReference>
<feature type="signal peptide" evidence="1">
    <location>
        <begin position="1"/>
        <end position="22"/>
    </location>
</feature>
<accession>A0A521EC62</accession>
<proteinExistence type="predicted"/>
<evidence type="ECO:0000313" key="2">
    <source>
        <dbReference type="EMBL" id="SMO81061.1"/>
    </source>
</evidence>
<dbReference type="Proteomes" id="UP000319040">
    <property type="component" value="Unassembled WGS sequence"/>
</dbReference>
<protein>
    <recommendedName>
        <fullName evidence="4">DUF5723 domain-containing protein</fullName>
    </recommendedName>
</protein>
<keyword evidence="1" id="KW-0732">Signal</keyword>
<name>A0A521EC62_SACCC</name>
<gene>
    <name evidence="2" type="ORF">SAMN06265379_10883</name>
</gene>
<evidence type="ECO:0000313" key="3">
    <source>
        <dbReference type="Proteomes" id="UP000319040"/>
    </source>
</evidence>
<feature type="chain" id="PRO_5021805207" description="DUF5723 domain-containing protein" evidence="1">
    <location>
        <begin position="23"/>
        <end position="413"/>
    </location>
</feature>
<evidence type="ECO:0008006" key="4">
    <source>
        <dbReference type="Google" id="ProtNLM"/>
    </source>
</evidence>
<sequence length="413" mass="46722">MVRSLFFGLLFLLLCTPSAVLGQYGDMGKKLVIDGYLVNMQSVSISERPIELPDSLGFLTKGDKHIYNTNISFQNRLNLFWYVNDKLSVTAQMRNRLIVGDQVRMDFTGQLEDSYENTDNFFNPAWNVAVGNSYILNLAFDRIYAEYTSGNLAISLGKQRINWGKTFAFNPNDMFNTYAYFDFDYEEKPGTDAFRAMYYTGAASSVEVAANIDSARQVSAAIKWNANLMNYDFQVLGGMLKSKDLALGFGWSGYIKDASWRGELAWYQPFENFRDTSGLVMLSTGMDYSFSSKWTVQTEMMLAKLPKGKEIVFFDAYAPPQSVKDLATSPFQLLASAMFQASPLSSFSLTGIWYPHPDIKGVFIGPSWAYSLADNLSASLYWQFFHGNFPDILTNKISRQSINSGFLRLKYSF</sequence>
<dbReference type="AlphaFoldDB" id="A0A521EC62"/>